<comment type="function">
    <text evidence="3">Required for cytoplasmic pre-assembly of axonemal dyneins, thereby playing a central role in motility in cilia and flagella. Involved in pre-assembly of dynein arm complexes in the cytoplasm before intraflagellar transport loads them for the ciliary compartment.</text>
</comment>
<dbReference type="InterPro" id="IPR034727">
    <property type="entry name" value="Kintoun"/>
</dbReference>
<dbReference type="Proteomes" id="UP001154078">
    <property type="component" value="Chromosome 4"/>
</dbReference>
<feature type="compositionally biased region" description="Basic and acidic residues" evidence="4">
    <location>
        <begin position="657"/>
        <end position="674"/>
    </location>
</feature>
<dbReference type="InterPro" id="IPR050734">
    <property type="entry name" value="PIH1/Kintoun_subfamily"/>
</dbReference>
<dbReference type="InterPro" id="IPR041442">
    <property type="entry name" value="PIH1D1/2/3_CS-like"/>
</dbReference>
<dbReference type="GO" id="GO:0070286">
    <property type="term" value="P:axonemal dynein complex assembly"/>
    <property type="evidence" value="ECO:0007669"/>
    <property type="project" value="UniProtKB-UniRule"/>
</dbReference>
<evidence type="ECO:0000256" key="1">
    <source>
        <dbReference type="ARBA" id="ARBA00022490"/>
    </source>
</evidence>
<keyword evidence="1 3" id="KW-0963">Cytoplasm</keyword>
<sequence>MANSFEKLQNLDLSRDEVHRIGEALKNQEFRKLFTEYVEEIQDPENRKKYEEEIAQLEKERGVDVTFIHPNPGYVIKTSLDGVQKCFINVCANELIAKPTSFATVKEGSRGLQWSLPHSISPPRDDLDNKKIRCQVYDIVFHPDTLHLAERNKAFKCMVNSTALEAVEGNFDVKLDKKNLKFPKLQYKGVPKACIRRTPSKNAEIVQRTPEEKEFYDKIYANADSYSTSPKKTKKAPKKHSEGDKSQYTTPQYVIKHRSHIEMQDYTEHKETKINAATPKELIIEVNLPLLKSSSDIQLDVTEKTVQLISEKPAKYKLNITLPYCVNESTGNAKFEKDLKKLIVTLPVKRTNKLLLIDSIEDSGVESHASTESDEETSDKSDVTCSDSDYRTEFLDSNLFYNLPEFTCHLFDNTLAYTLNVKNVDEDTVEKMFDDAGSSLHVKFTSISSSYYPTYYAFYVKLQHTILPDKISIETWDNNLIIQIPFNGDSSTLKSYLYGLNASNLTSKTLEEPSIINTHLEDIKPSEIETSEPEKTKAIDITSIYDQSSCDELSCNSCSPSLSKGILKRLSSKRSAVVRSISESSLDDFVPSSFENCASFDSVIPEEDGEVSTSLKKTVRFNDTIKRQLFRSNSSILGQKKKNQRKARNKKRAHDRRHSESELSEVDEKQEGDSKTSLSTDTEEEQCDKSRRNSQNDIFHLDMDH</sequence>
<dbReference type="PANTHER" id="PTHR22997:SF3">
    <property type="entry name" value="PROTEIN KINTOUN"/>
    <property type="match status" value="1"/>
</dbReference>
<proteinExistence type="inferred from homology"/>
<evidence type="ECO:0000256" key="4">
    <source>
        <dbReference type="SAM" id="MobiDB-lite"/>
    </source>
</evidence>
<feature type="compositionally biased region" description="Basic residues" evidence="4">
    <location>
        <begin position="639"/>
        <end position="656"/>
    </location>
</feature>
<dbReference type="GO" id="GO:0060285">
    <property type="term" value="P:cilium-dependent cell motility"/>
    <property type="evidence" value="ECO:0007669"/>
    <property type="project" value="UniProtKB-UniRule"/>
</dbReference>
<feature type="region of interest" description="Disordered" evidence="4">
    <location>
        <begin position="632"/>
        <end position="705"/>
    </location>
</feature>
<reference evidence="7" key="1">
    <citation type="submission" date="2021-12" db="EMBL/GenBank/DDBJ databases">
        <authorList>
            <person name="King R."/>
        </authorList>
    </citation>
    <scope>NUCLEOTIDE SEQUENCE</scope>
</reference>
<feature type="domain" description="PIH1 N-terminal" evidence="5">
    <location>
        <begin position="41"/>
        <end position="202"/>
    </location>
</feature>
<dbReference type="Pfam" id="PF08190">
    <property type="entry name" value="PIH1"/>
    <property type="match status" value="1"/>
</dbReference>
<dbReference type="PANTHER" id="PTHR22997">
    <property type="entry name" value="PIH1 DOMAIN-CONTAINING PROTEIN 1"/>
    <property type="match status" value="1"/>
</dbReference>
<dbReference type="AlphaFoldDB" id="A0A9P0FHK4"/>
<evidence type="ECO:0000313" key="8">
    <source>
        <dbReference type="Proteomes" id="UP001154078"/>
    </source>
</evidence>
<protein>
    <recommendedName>
        <fullName evidence="3">Protein kintoun</fullName>
    </recommendedName>
    <alternativeName>
        <fullName evidence="3">Dynein assembly factor 2, axonemal homolog</fullName>
    </alternativeName>
</protein>
<evidence type="ECO:0000259" key="6">
    <source>
        <dbReference type="Pfam" id="PF18201"/>
    </source>
</evidence>
<evidence type="ECO:0000313" key="7">
    <source>
        <dbReference type="EMBL" id="CAH0554606.1"/>
    </source>
</evidence>
<keyword evidence="8" id="KW-1185">Reference proteome</keyword>
<feature type="domain" description="PIH1D1/2/3 CS-like" evidence="6">
    <location>
        <begin position="248"/>
        <end position="349"/>
    </location>
</feature>
<dbReference type="Pfam" id="PF18201">
    <property type="entry name" value="PIH1_CS"/>
    <property type="match status" value="1"/>
</dbReference>
<accession>A0A9P0FHK4</accession>
<evidence type="ECO:0000256" key="2">
    <source>
        <dbReference type="ARBA" id="ARBA00024190"/>
    </source>
</evidence>
<organism evidence="7 8">
    <name type="scientific">Brassicogethes aeneus</name>
    <name type="common">Rape pollen beetle</name>
    <name type="synonym">Meligethes aeneus</name>
    <dbReference type="NCBI Taxonomy" id="1431903"/>
    <lineage>
        <taxon>Eukaryota</taxon>
        <taxon>Metazoa</taxon>
        <taxon>Ecdysozoa</taxon>
        <taxon>Arthropoda</taxon>
        <taxon>Hexapoda</taxon>
        <taxon>Insecta</taxon>
        <taxon>Pterygota</taxon>
        <taxon>Neoptera</taxon>
        <taxon>Endopterygota</taxon>
        <taxon>Coleoptera</taxon>
        <taxon>Polyphaga</taxon>
        <taxon>Cucujiformia</taxon>
        <taxon>Nitidulidae</taxon>
        <taxon>Meligethinae</taxon>
        <taxon>Brassicogethes</taxon>
    </lineage>
</organism>
<dbReference type="InterPro" id="IPR012981">
    <property type="entry name" value="PIH1_N"/>
</dbReference>
<dbReference type="GO" id="GO:0120293">
    <property type="term" value="C:dynein axonemal particle"/>
    <property type="evidence" value="ECO:0007669"/>
    <property type="project" value="UniProtKB-SubCell"/>
</dbReference>
<evidence type="ECO:0000259" key="5">
    <source>
        <dbReference type="Pfam" id="PF08190"/>
    </source>
</evidence>
<evidence type="ECO:0000256" key="3">
    <source>
        <dbReference type="HAMAP-Rule" id="MF_03069"/>
    </source>
</evidence>
<dbReference type="EMBL" id="OV121135">
    <property type="protein sequence ID" value="CAH0554606.1"/>
    <property type="molecule type" value="Genomic_DNA"/>
</dbReference>
<comment type="subcellular location">
    <subcellularLocation>
        <location evidence="3">Cytoplasm</location>
    </subcellularLocation>
    <subcellularLocation>
        <location evidence="2">Dynein axonemal particle</location>
    </subcellularLocation>
</comment>
<dbReference type="HAMAP" id="MF_03069">
    <property type="entry name" value="Kintoun"/>
    <property type="match status" value="1"/>
</dbReference>
<gene>
    <name evidence="7" type="ORF">MELIAE_LOCUS6153</name>
</gene>
<comment type="similarity">
    <text evidence="3">Belongs to the PIH1 family. Kintoun subfamily.</text>
</comment>
<dbReference type="OrthoDB" id="546764at2759"/>
<name>A0A9P0FHK4_BRAAE</name>
<feature type="region of interest" description="Disordered" evidence="4">
    <location>
        <begin position="227"/>
        <end position="247"/>
    </location>
</feature>